<sequence>MNRRKNCRLQKTIKVFATSAILTTTLFTPIMSNNLDVHAETAQTATQFEQREFDLPGTGSFGMKQKEKKEVSKKIICQQAYM</sequence>
<organism evidence="1 2">
    <name type="scientific">Bacillus thuringiensis</name>
    <dbReference type="NCBI Taxonomy" id="1428"/>
    <lineage>
        <taxon>Bacteria</taxon>
        <taxon>Bacillati</taxon>
        <taxon>Bacillota</taxon>
        <taxon>Bacilli</taxon>
        <taxon>Bacillales</taxon>
        <taxon>Bacillaceae</taxon>
        <taxon>Bacillus</taxon>
        <taxon>Bacillus cereus group</taxon>
    </lineage>
</organism>
<dbReference type="EMBL" id="CP015350">
    <property type="protein sequence ID" value="ANS47453.1"/>
    <property type="molecule type" value="Genomic_DNA"/>
</dbReference>
<keyword evidence="1" id="KW-0378">Hydrolase</keyword>
<dbReference type="GO" id="GO:0102571">
    <property type="term" value="F:[protein]-3-O-(N-acetyl-D-glucosaminyl)-L-serine/L-threonine O-N-acetyl-alpha-D-glucosaminase activity"/>
    <property type="evidence" value="ECO:0007669"/>
    <property type="project" value="UniProtKB-EC"/>
</dbReference>
<dbReference type="EC" id="3.2.1.169" evidence="1"/>
<dbReference type="Proteomes" id="UP000092743">
    <property type="component" value="Chromosome"/>
</dbReference>
<dbReference type="AlphaFoldDB" id="A0A9W3S9J6"/>
<gene>
    <name evidence="1" type="primary">nagJ_2</name>
    <name evidence="1" type="ORF">BT246_20780</name>
</gene>
<name>A0A9W3S9J6_BACTU</name>
<evidence type="ECO:0000313" key="2">
    <source>
        <dbReference type="Proteomes" id="UP000092743"/>
    </source>
</evidence>
<accession>A0A9W3S9J6</accession>
<keyword evidence="1" id="KW-0326">Glycosidase</keyword>
<reference evidence="1 2" key="1">
    <citation type="submission" date="2016-04" db="EMBL/GenBank/DDBJ databases">
        <title>High quality genome of the nematocidal Bacillus thuringiensis MYBT18246.</title>
        <authorList>
            <person name="Hollensteiner J."/>
            <person name="Poehlein A."/>
            <person name="Sproeer C."/>
            <person name="Bunk B."/>
            <person name="Rosenstiel P."/>
            <person name="Schulenburg H."/>
            <person name="Liesegang H."/>
        </authorList>
    </citation>
    <scope>NUCLEOTIDE SEQUENCE [LARGE SCALE GENOMIC DNA]</scope>
    <source>
        <strain evidence="1 2">MYBT18246</strain>
    </source>
</reference>
<protein>
    <submittedName>
        <fullName evidence="1">O-GlcNAcase NagJ</fullName>
        <ecNumber evidence="1">3.2.1.169</ecNumber>
    </submittedName>
</protein>
<evidence type="ECO:0000313" key="1">
    <source>
        <dbReference type="EMBL" id="ANS47453.1"/>
    </source>
</evidence>
<proteinExistence type="predicted"/>